<evidence type="ECO:0000313" key="2">
    <source>
        <dbReference type="Proteomes" id="UP000656881"/>
    </source>
</evidence>
<evidence type="ECO:0000313" key="1">
    <source>
        <dbReference type="EMBL" id="GGO45104.1"/>
    </source>
</evidence>
<protein>
    <submittedName>
        <fullName evidence="1">Uncharacterized protein</fullName>
    </submittedName>
</protein>
<comment type="caution">
    <text evidence="1">The sequence shown here is derived from an EMBL/GenBank/DDBJ whole genome shotgun (WGS) entry which is preliminary data.</text>
</comment>
<organism evidence="1 2">
    <name type="scientific">Streptomyces lasiicapitis</name>
    <dbReference type="NCBI Taxonomy" id="1923961"/>
    <lineage>
        <taxon>Bacteria</taxon>
        <taxon>Bacillati</taxon>
        <taxon>Actinomycetota</taxon>
        <taxon>Actinomycetes</taxon>
        <taxon>Kitasatosporales</taxon>
        <taxon>Streptomycetaceae</taxon>
        <taxon>Streptomyces</taxon>
    </lineage>
</organism>
<sequence>MFILGPVTFPDPRAPAYRGSGPHPVVADEAAKYSCPVTYQYVVGQAVEMAQGVKDETLSRRLRPWVMGSPR</sequence>
<accession>A0ABQ2LYX0</accession>
<reference evidence="2" key="1">
    <citation type="journal article" date="2019" name="Int. J. Syst. Evol. Microbiol.">
        <title>The Global Catalogue of Microorganisms (GCM) 10K type strain sequencing project: providing services to taxonomists for standard genome sequencing and annotation.</title>
        <authorList>
            <consortium name="The Broad Institute Genomics Platform"/>
            <consortium name="The Broad Institute Genome Sequencing Center for Infectious Disease"/>
            <person name="Wu L."/>
            <person name="Ma J."/>
        </authorList>
    </citation>
    <scope>NUCLEOTIDE SEQUENCE [LARGE SCALE GENOMIC DNA]</scope>
    <source>
        <strain evidence="2">CGMCC 4.7349</strain>
    </source>
</reference>
<keyword evidence="2" id="KW-1185">Reference proteome</keyword>
<dbReference type="Proteomes" id="UP000656881">
    <property type="component" value="Unassembled WGS sequence"/>
</dbReference>
<dbReference type="EMBL" id="BMNG01000006">
    <property type="protein sequence ID" value="GGO45104.1"/>
    <property type="molecule type" value="Genomic_DNA"/>
</dbReference>
<gene>
    <name evidence="1" type="ORF">GCM10012286_32920</name>
</gene>
<proteinExistence type="predicted"/>
<name>A0ABQ2LYX0_9ACTN</name>